<dbReference type="Proteomes" id="UP000287651">
    <property type="component" value="Unassembled WGS sequence"/>
</dbReference>
<proteinExistence type="predicted"/>
<organism evidence="1 2">
    <name type="scientific">Ensete ventricosum</name>
    <name type="common">Abyssinian banana</name>
    <name type="synonym">Musa ensete</name>
    <dbReference type="NCBI Taxonomy" id="4639"/>
    <lineage>
        <taxon>Eukaryota</taxon>
        <taxon>Viridiplantae</taxon>
        <taxon>Streptophyta</taxon>
        <taxon>Embryophyta</taxon>
        <taxon>Tracheophyta</taxon>
        <taxon>Spermatophyta</taxon>
        <taxon>Magnoliopsida</taxon>
        <taxon>Liliopsida</taxon>
        <taxon>Zingiberales</taxon>
        <taxon>Musaceae</taxon>
        <taxon>Ensete</taxon>
    </lineage>
</organism>
<protein>
    <submittedName>
        <fullName evidence="1">Uncharacterized protein</fullName>
    </submittedName>
</protein>
<reference evidence="1 2" key="1">
    <citation type="journal article" date="2014" name="Agronomy (Basel)">
        <title>A Draft Genome Sequence for Ensete ventricosum, the Drought-Tolerant Tree Against Hunger.</title>
        <authorList>
            <person name="Harrison J."/>
            <person name="Moore K.A."/>
            <person name="Paszkiewicz K."/>
            <person name="Jones T."/>
            <person name="Grant M."/>
            <person name="Ambacheew D."/>
            <person name="Muzemil S."/>
            <person name="Studholme D.J."/>
        </authorList>
    </citation>
    <scope>NUCLEOTIDE SEQUENCE [LARGE SCALE GENOMIC DNA]</scope>
</reference>
<evidence type="ECO:0000313" key="1">
    <source>
        <dbReference type="EMBL" id="RRT61404.1"/>
    </source>
</evidence>
<dbReference type="AlphaFoldDB" id="A0A426ZBR6"/>
<sequence length="344" mass="38722">MGLETLCMMISSNVKFEAWLGGDPGHVLIRTPLVVPDTVQFRTVTPDTSSSFMYLPRLPTLHDSTGHCRCWDLPVGRRRKVFDESPYLMPWPGPQVTSDICKLFTPWPIEIQSSPVPMLRPVKMTLSDLLMWMPSVLGLSAGADIWRRLMVTEELCWTPMWNPLLLTKVRLPIVALVTLNNLMDCMHVGEKDCFSVRSKIHNNMRRHAREDSLTYDRTAFAASSGRAVGIIPRRSSLAIQGSSATDLQPVEILELEPPGIVVVVHAGNSLHRPKNLNLRSDSAWAFEGRRTGQEGPLWDHKDGRRTMLACRVPSIYHGLQCTRRMPVHTNVETKCYGTTQTKAT</sequence>
<accession>A0A426ZBR6</accession>
<name>A0A426ZBR6_ENSVE</name>
<dbReference type="EMBL" id="AMZH03007394">
    <property type="protein sequence ID" value="RRT61404.1"/>
    <property type="molecule type" value="Genomic_DNA"/>
</dbReference>
<evidence type="ECO:0000313" key="2">
    <source>
        <dbReference type="Proteomes" id="UP000287651"/>
    </source>
</evidence>
<gene>
    <name evidence="1" type="ORF">B296_00021546</name>
</gene>
<comment type="caution">
    <text evidence="1">The sequence shown here is derived from an EMBL/GenBank/DDBJ whole genome shotgun (WGS) entry which is preliminary data.</text>
</comment>